<evidence type="ECO:0000256" key="6">
    <source>
        <dbReference type="ARBA" id="ARBA00022842"/>
    </source>
</evidence>
<dbReference type="PANTHER" id="PTHR46494:SF2">
    <property type="entry name" value="MAGNESIUM TRANSPORT PROTEIN CORA"/>
    <property type="match status" value="1"/>
</dbReference>
<dbReference type="InterPro" id="IPR002523">
    <property type="entry name" value="MgTranspt_CorA/ZnTranspt_ZntB"/>
</dbReference>
<keyword evidence="7 12" id="KW-1133">Transmembrane helix</keyword>
<dbReference type="Gene3D" id="1.20.58.340">
    <property type="entry name" value="Magnesium transport protein CorA, transmembrane region"/>
    <property type="match status" value="2"/>
</dbReference>
<evidence type="ECO:0000313" key="14">
    <source>
        <dbReference type="EMBL" id="KTR25560.1"/>
    </source>
</evidence>
<comment type="similarity">
    <text evidence="2">Belongs to the CorA metal ion transporter (MIT) (TC 1.A.35) family.</text>
</comment>
<dbReference type="GO" id="GO:0000287">
    <property type="term" value="F:magnesium ion binding"/>
    <property type="evidence" value="ECO:0007669"/>
    <property type="project" value="TreeGrafter"/>
</dbReference>
<dbReference type="RefSeq" id="WP_023467340.1">
    <property type="nucleotide sequence ID" value="NZ_FMYN01000002.1"/>
</dbReference>
<comment type="function">
    <text evidence="11">Mediates influx of magnesium ions. Alternates between open and closed states. Activated by low cytoplasmic Mg(2+) levels. Inactive when cytoplasmic Mg(2+) levels are high.</text>
</comment>
<dbReference type="Pfam" id="PF01544">
    <property type="entry name" value="CorA"/>
    <property type="match status" value="1"/>
</dbReference>
<dbReference type="GeneID" id="90835864"/>
<dbReference type="Proteomes" id="UP000053797">
    <property type="component" value="Unassembled WGS sequence"/>
</dbReference>
<dbReference type="PANTHER" id="PTHR46494">
    <property type="entry name" value="CORA FAMILY METAL ION TRANSPORTER (EUROFUNG)"/>
    <property type="match status" value="1"/>
</dbReference>
<dbReference type="SUPFAM" id="SSF143865">
    <property type="entry name" value="CorA soluble domain-like"/>
    <property type="match status" value="1"/>
</dbReference>
<dbReference type="EMBL" id="LDQV01000035">
    <property type="protein sequence ID" value="KTR25560.1"/>
    <property type="molecule type" value="Genomic_DNA"/>
</dbReference>
<dbReference type="InterPro" id="IPR045863">
    <property type="entry name" value="CorA_TM1_TM2"/>
</dbReference>
<reference evidence="14 16" key="2">
    <citation type="journal article" date="2016" name="Front. Microbiol.">
        <title>Genomic Resource of Rice Seed Associated Bacteria.</title>
        <authorList>
            <person name="Midha S."/>
            <person name="Bansal K."/>
            <person name="Sharma S."/>
            <person name="Kumar N."/>
            <person name="Patil P.P."/>
            <person name="Chaudhry V."/>
            <person name="Patil P.B."/>
        </authorList>
    </citation>
    <scope>NUCLEOTIDE SEQUENCE [LARGE SCALE GENOMIC DNA]</scope>
    <source>
        <strain evidence="14 16">RSA11</strain>
    </source>
</reference>
<comment type="caution">
    <text evidence="13">The sequence shown here is derived from an EMBL/GenBank/DDBJ whole genome shotgun (WGS) entry which is preliminary data.</text>
</comment>
<name>A0A0V8GFJ8_9BACL</name>
<protein>
    <submittedName>
        <fullName evidence="13">Magnesium transporter CorA</fullName>
    </submittedName>
</protein>
<gene>
    <name evidence="13" type="ORF">AS033_06530</name>
    <name evidence="14" type="ORF">RSA11_14720</name>
</gene>
<evidence type="ECO:0000256" key="7">
    <source>
        <dbReference type="ARBA" id="ARBA00022989"/>
    </source>
</evidence>
<evidence type="ECO:0000256" key="2">
    <source>
        <dbReference type="ARBA" id="ARBA00009765"/>
    </source>
</evidence>
<dbReference type="EMBL" id="LNQL01000002">
    <property type="protein sequence ID" value="KSU49028.1"/>
    <property type="molecule type" value="Genomic_DNA"/>
</dbReference>
<evidence type="ECO:0000256" key="9">
    <source>
        <dbReference type="ARBA" id="ARBA00023136"/>
    </source>
</evidence>
<evidence type="ECO:0000256" key="5">
    <source>
        <dbReference type="ARBA" id="ARBA00022692"/>
    </source>
</evidence>
<evidence type="ECO:0000256" key="10">
    <source>
        <dbReference type="ARBA" id="ARBA00034269"/>
    </source>
</evidence>
<sequence length="301" mass="34652">MELEPQFNWSRYLDLADYEQTFPTAAVDQSEMDWVTQLRSKDMNFTRSEKGVLYGAVVTWQNPVDKSDRRSICFYVTKEKLITIGLSDSIVSLVAPYSPAHPFAAFYTILALQLNTYFAGIDQFETELFSRQDELRGSINEDSLDSIFALRDTIENWSDLIVPFQELVMAGEESFLDEDAYLEDLSLKLATKRVRRLLMLIEHYQKDIEVLLDLSTTVSNFRGNEIMKALTIFTAVATPTMALGAIWGMNFKIMPELEWKYGYALSLGLIFLSTGGIFYWMRWRGWLGALVRMPKNSRPKK</sequence>
<dbReference type="CDD" id="cd12821">
    <property type="entry name" value="EcCorA_ZntB-like"/>
    <property type="match status" value="1"/>
</dbReference>
<proteinExistence type="inferred from homology"/>
<dbReference type="OrthoDB" id="9803416at2"/>
<accession>A0A0V8GFJ8</accession>
<feature type="transmembrane region" description="Helical" evidence="12">
    <location>
        <begin position="261"/>
        <end position="281"/>
    </location>
</feature>
<dbReference type="AlphaFoldDB" id="A0A0V8GFJ8"/>
<keyword evidence="9 12" id="KW-0472">Membrane</keyword>
<keyword evidence="5 12" id="KW-0812">Transmembrane</keyword>
<feature type="transmembrane region" description="Helical" evidence="12">
    <location>
        <begin position="229"/>
        <end position="249"/>
    </location>
</feature>
<dbReference type="GO" id="GO:0015087">
    <property type="term" value="F:cobalt ion transmembrane transporter activity"/>
    <property type="evidence" value="ECO:0007669"/>
    <property type="project" value="TreeGrafter"/>
</dbReference>
<dbReference type="GO" id="GO:0015095">
    <property type="term" value="F:magnesium ion transmembrane transporter activity"/>
    <property type="evidence" value="ECO:0007669"/>
    <property type="project" value="TreeGrafter"/>
</dbReference>
<comment type="catalytic activity">
    <reaction evidence="10">
        <text>Mg(2+)(in) = Mg(2+)(out)</text>
        <dbReference type="Rhea" id="RHEA:29827"/>
        <dbReference type="ChEBI" id="CHEBI:18420"/>
    </reaction>
</comment>
<evidence type="ECO:0000256" key="1">
    <source>
        <dbReference type="ARBA" id="ARBA00004651"/>
    </source>
</evidence>
<keyword evidence="4" id="KW-1003">Cell membrane</keyword>
<dbReference type="InterPro" id="IPR045861">
    <property type="entry name" value="CorA_cytoplasmic_dom"/>
</dbReference>
<dbReference type="GO" id="GO:0005886">
    <property type="term" value="C:plasma membrane"/>
    <property type="evidence" value="ECO:0007669"/>
    <property type="project" value="UniProtKB-SubCell"/>
</dbReference>
<keyword evidence="8" id="KW-0406">Ion transport</keyword>
<reference evidence="13 15" key="1">
    <citation type="journal article" date="2015" name="Int. J. Syst. Evol. Microbiol.">
        <title>Exiguobacterium enclense sp. nov., isolated from sediment.</title>
        <authorList>
            <person name="Dastager S.G."/>
            <person name="Mawlankar R."/>
            <person name="Sonalkar V.V."/>
            <person name="Thorat M.N."/>
            <person name="Mual P."/>
            <person name="Verma A."/>
            <person name="Krishnamurthi S."/>
            <person name="Tang S.K."/>
            <person name="Li W.J."/>
        </authorList>
    </citation>
    <scope>NUCLEOTIDE SEQUENCE [LARGE SCALE GENOMIC DNA]</scope>
    <source>
        <strain evidence="13 15">NIO-1109</strain>
    </source>
</reference>
<dbReference type="GO" id="GO:0050897">
    <property type="term" value="F:cobalt ion binding"/>
    <property type="evidence" value="ECO:0007669"/>
    <property type="project" value="TreeGrafter"/>
</dbReference>
<evidence type="ECO:0000256" key="11">
    <source>
        <dbReference type="ARBA" id="ARBA00045497"/>
    </source>
</evidence>
<dbReference type="SUPFAM" id="SSF144083">
    <property type="entry name" value="Magnesium transport protein CorA, transmembrane region"/>
    <property type="match status" value="1"/>
</dbReference>
<evidence type="ECO:0000256" key="4">
    <source>
        <dbReference type="ARBA" id="ARBA00022475"/>
    </source>
</evidence>
<keyword evidence="3" id="KW-0813">Transport</keyword>
<evidence type="ECO:0000256" key="8">
    <source>
        <dbReference type="ARBA" id="ARBA00023065"/>
    </source>
</evidence>
<comment type="subcellular location">
    <subcellularLocation>
        <location evidence="1">Cell membrane</location>
        <topology evidence="1">Multi-pass membrane protein</topology>
    </subcellularLocation>
</comment>
<evidence type="ECO:0000313" key="13">
    <source>
        <dbReference type="EMBL" id="KSU49028.1"/>
    </source>
</evidence>
<organism evidence="13 15">
    <name type="scientific">Exiguobacterium indicum</name>
    <dbReference type="NCBI Taxonomy" id="296995"/>
    <lineage>
        <taxon>Bacteria</taxon>
        <taxon>Bacillati</taxon>
        <taxon>Bacillota</taxon>
        <taxon>Bacilli</taxon>
        <taxon>Bacillales</taxon>
        <taxon>Bacillales Family XII. Incertae Sedis</taxon>
        <taxon>Exiguobacterium</taxon>
    </lineage>
</organism>
<dbReference type="Proteomes" id="UP000072605">
    <property type="component" value="Unassembled WGS sequence"/>
</dbReference>
<evidence type="ECO:0000256" key="3">
    <source>
        <dbReference type="ARBA" id="ARBA00022448"/>
    </source>
</evidence>
<dbReference type="FunFam" id="1.20.58.340:FF:000004">
    <property type="entry name" value="Magnesium transport protein CorA"/>
    <property type="match status" value="1"/>
</dbReference>
<evidence type="ECO:0000313" key="15">
    <source>
        <dbReference type="Proteomes" id="UP000053797"/>
    </source>
</evidence>
<evidence type="ECO:0000313" key="16">
    <source>
        <dbReference type="Proteomes" id="UP000072605"/>
    </source>
</evidence>
<evidence type="ECO:0000256" key="12">
    <source>
        <dbReference type="SAM" id="Phobius"/>
    </source>
</evidence>
<keyword evidence="6" id="KW-0460">Magnesium</keyword>